<sequence length="95" mass="11384">MKKEFTVHFKVIHHDKSSLLRGIIFLEENQKPTLKDYEQCLRDCGHDVILEDKEHVIFRAFKPDEDYIIHILEEENNNIRDIIVESLVRNLINLK</sequence>
<comment type="caution">
    <text evidence="1">The sequence shown here is derived from an EMBL/GenBank/DDBJ whole genome shotgun (WGS) entry which is preliminary data.</text>
</comment>
<gene>
    <name evidence="1" type="ORF">PAECIP111891_02097</name>
</gene>
<evidence type="ECO:0000313" key="2">
    <source>
        <dbReference type="Proteomes" id="UP000838821"/>
    </source>
</evidence>
<keyword evidence="2" id="KW-1185">Reference proteome</keyword>
<evidence type="ECO:0000313" key="1">
    <source>
        <dbReference type="EMBL" id="CAH1202265.1"/>
    </source>
</evidence>
<name>A0ABM9C3V6_9BACL</name>
<proteinExistence type="predicted"/>
<organism evidence="1 2">
    <name type="scientific">Paenibacillus allorhizoplanae</name>
    <dbReference type="NCBI Taxonomy" id="2905648"/>
    <lineage>
        <taxon>Bacteria</taxon>
        <taxon>Bacillati</taxon>
        <taxon>Bacillota</taxon>
        <taxon>Bacilli</taxon>
        <taxon>Bacillales</taxon>
        <taxon>Paenibacillaceae</taxon>
        <taxon>Paenibacillus</taxon>
    </lineage>
</organism>
<evidence type="ECO:0008006" key="3">
    <source>
        <dbReference type="Google" id="ProtNLM"/>
    </source>
</evidence>
<accession>A0ABM9C3V6</accession>
<dbReference type="Proteomes" id="UP000838821">
    <property type="component" value="Unassembled WGS sequence"/>
</dbReference>
<dbReference type="EMBL" id="CAKMMW010000004">
    <property type="protein sequence ID" value="CAH1202265.1"/>
    <property type="molecule type" value="Genomic_DNA"/>
</dbReference>
<reference evidence="1" key="1">
    <citation type="submission" date="2022-01" db="EMBL/GenBank/DDBJ databases">
        <authorList>
            <person name="Criscuolo A."/>
        </authorList>
    </citation>
    <scope>NUCLEOTIDE SEQUENCE</scope>
    <source>
        <strain evidence="1">CIP111891</strain>
    </source>
</reference>
<protein>
    <recommendedName>
        <fullName evidence="3">DUF4288 domain-containing protein</fullName>
    </recommendedName>
</protein>
<dbReference type="RefSeq" id="WP_236286838.1">
    <property type="nucleotide sequence ID" value="NZ_CAKMMW010000004.1"/>
</dbReference>